<name>A0A1X0YBE3_9BACT</name>
<dbReference type="PANTHER" id="PTHR33473:SF19">
    <property type="entry name" value="ATP-DEPENDENT CLP PROTEASE ADAPTER PROTEIN CLPS"/>
    <property type="match status" value="1"/>
</dbReference>
<comment type="function">
    <text evidence="1">Involved in the modulation of the specificity of the ClpAP-mediated ATP-dependent protein degradation.</text>
</comment>
<dbReference type="FunFam" id="3.30.1390.10:FF:000002">
    <property type="entry name" value="ATP-dependent Clp protease adapter protein ClpS"/>
    <property type="match status" value="1"/>
</dbReference>
<dbReference type="HAMAP" id="MF_00302">
    <property type="entry name" value="ClpS"/>
    <property type="match status" value="1"/>
</dbReference>
<dbReference type="AlphaFoldDB" id="A0A1X0YBE3"/>
<dbReference type="OrthoDB" id="9796121at2"/>
<comment type="similarity">
    <text evidence="1">Belongs to the ClpS family.</text>
</comment>
<dbReference type="Pfam" id="PF02617">
    <property type="entry name" value="ClpS"/>
    <property type="match status" value="1"/>
</dbReference>
<dbReference type="EMBL" id="NAAD01000003">
    <property type="protein sequence ID" value="ORJ62413.1"/>
    <property type="molecule type" value="Genomic_DNA"/>
</dbReference>
<accession>A0A1X0YBE3</accession>
<evidence type="ECO:0000313" key="4">
    <source>
        <dbReference type="Proteomes" id="UP000193136"/>
    </source>
</evidence>
<keyword evidence="4" id="KW-1185">Reference proteome</keyword>
<comment type="caution">
    <text evidence="3">The sequence shown here is derived from an EMBL/GenBank/DDBJ whole genome shotgun (WGS) entry which is preliminary data.</text>
</comment>
<dbReference type="SUPFAM" id="SSF54736">
    <property type="entry name" value="ClpS-like"/>
    <property type="match status" value="1"/>
</dbReference>
<sequence length="167" mass="18308">MQANRAVFSKNPASDASGSLLTASGSCRDSLSGLAKNASVSLNLIIRCGSGFCRYPFQERSSVVGREVPGSGIRVEEESRTRTVAPPLYRVLMHNDDYTTMEFVVEVLQTVFRKSATEANQIMLHIHHKGVGECGVFPYEIAETKVARVHSLARKTGYPLRCSLEEA</sequence>
<dbReference type="InterPro" id="IPR014719">
    <property type="entry name" value="Ribosomal_bL12_C/ClpS-like"/>
</dbReference>
<dbReference type="Proteomes" id="UP000193136">
    <property type="component" value="Unassembled WGS sequence"/>
</dbReference>
<gene>
    <name evidence="1" type="primary">clpS</name>
    <name evidence="3" type="ORF">B5V00_03775</name>
</gene>
<comment type="subunit">
    <text evidence="1">Binds to the N-terminal domain of the chaperone ClpA.</text>
</comment>
<dbReference type="GO" id="GO:0006508">
    <property type="term" value="P:proteolysis"/>
    <property type="evidence" value="ECO:0007669"/>
    <property type="project" value="UniProtKB-UniRule"/>
</dbReference>
<dbReference type="GO" id="GO:0030163">
    <property type="term" value="P:protein catabolic process"/>
    <property type="evidence" value="ECO:0007669"/>
    <property type="project" value="InterPro"/>
</dbReference>
<protein>
    <recommendedName>
        <fullName evidence="1">ATP-dependent Clp protease adapter protein ClpS</fullName>
    </recommendedName>
</protein>
<dbReference type="PROSITE" id="PS51257">
    <property type="entry name" value="PROKAR_LIPOPROTEIN"/>
    <property type="match status" value="1"/>
</dbReference>
<dbReference type="STRING" id="1969733.B5V00_03775"/>
<evidence type="ECO:0000313" key="3">
    <source>
        <dbReference type="EMBL" id="ORJ62413.1"/>
    </source>
</evidence>
<dbReference type="PANTHER" id="PTHR33473">
    <property type="entry name" value="ATP-DEPENDENT CLP PROTEASE ADAPTER PROTEIN CLPS1, CHLOROPLASTIC"/>
    <property type="match status" value="1"/>
</dbReference>
<organism evidence="3 4">
    <name type="scientific">Geothermobacter hydrogeniphilus</name>
    <dbReference type="NCBI Taxonomy" id="1969733"/>
    <lineage>
        <taxon>Bacteria</taxon>
        <taxon>Pseudomonadati</taxon>
        <taxon>Thermodesulfobacteriota</taxon>
        <taxon>Desulfuromonadia</taxon>
        <taxon>Desulfuromonadales</taxon>
        <taxon>Geothermobacteraceae</taxon>
        <taxon>Geothermobacter</taxon>
    </lineage>
</organism>
<dbReference type="InterPro" id="IPR022935">
    <property type="entry name" value="ClpS"/>
</dbReference>
<evidence type="ECO:0000259" key="2">
    <source>
        <dbReference type="Pfam" id="PF02617"/>
    </source>
</evidence>
<reference evidence="3 4" key="1">
    <citation type="submission" date="2017-03" db="EMBL/GenBank/DDBJ databases">
        <title>Genome sequence of Geothermobacter sp. EPR-M, Deep-Sea Iron Reducer.</title>
        <authorList>
            <person name="Tully B."/>
            <person name="Savalia P."/>
            <person name="Abuyen K."/>
            <person name="Baughan C."/>
            <person name="Romero E."/>
            <person name="Ronkowski C."/>
            <person name="Torres B."/>
            <person name="Tremblay J."/>
            <person name="Trujillo A."/>
            <person name="Tyler M."/>
            <person name="Perez-Rodriguez I."/>
            <person name="Amend J."/>
        </authorList>
    </citation>
    <scope>NUCLEOTIDE SEQUENCE [LARGE SCALE GENOMIC DNA]</scope>
    <source>
        <strain evidence="3 4">EPR-M</strain>
    </source>
</reference>
<dbReference type="InterPro" id="IPR003769">
    <property type="entry name" value="ClpS_core"/>
</dbReference>
<dbReference type="Gene3D" id="3.30.1390.10">
    <property type="match status" value="1"/>
</dbReference>
<feature type="domain" description="Adaptor protein ClpS core" evidence="2">
    <location>
        <begin position="86"/>
        <end position="163"/>
    </location>
</feature>
<evidence type="ECO:0000256" key="1">
    <source>
        <dbReference type="HAMAP-Rule" id="MF_00302"/>
    </source>
</evidence>
<proteinExistence type="inferred from homology"/>